<protein>
    <submittedName>
        <fullName evidence="3">Glycosyltransferase involved in cell wall bisynthesis</fullName>
    </submittedName>
</protein>
<evidence type="ECO:0000259" key="1">
    <source>
        <dbReference type="Pfam" id="PF00534"/>
    </source>
</evidence>
<proteinExistence type="predicted"/>
<feature type="domain" description="Glycosyltransferase subfamily 4-like N-terminal" evidence="2">
    <location>
        <begin position="14"/>
        <end position="206"/>
    </location>
</feature>
<dbReference type="AlphaFoldDB" id="A0A450SXB8"/>
<evidence type="ECO:0000259" key="2">
    <source>
        <dbReference type="Pfam" id="PF13439"/>
    </source>
</evidence>
<organism evidence="3">
    <name type="scientific">Candidatus Kentrum sp. DK</name>
    <dbReference type="NCBI Taxonomy" id="2126562"/>
    <lineage>
        <taxon>Bacteria</taxon>
        <taxon>Pseudomonadati</taxon>
        <taxon>Pseudomonadota</taxon>
        <taxon>Gammaproteobacteria</taxon>
        <taxon>Candidatus Kentrum</taxon>
    </lineage>
</organism>
<dbReference type="PANTHER" id="PTHR45947">
    <property type="entry name" value="SULFOQUINOVOSYL TRANSFERASE SQD2"/>
    <property type="match status" value="1"/>
</dbReference>
<name>A0A450SXB8_9GAMM</name>
<dbReference type="SUPFAM" id="SSF53756">
    <property type="entry name" value="UDP-Glycosyltransferase/glycogen phosphorylase"/>
    <property type="match status" value="1"/>
</dbReference>
<dbReference type="Pfam" id="PF13439">
    <property type="entry name" value="Glyco_transf_4"/>
    <property type="match status" value="1"/>
</dbReference>
<keyword evidence="3" id="KW-0808">Transferase</keyword>
<reference evidence="3" key="1">
    <citation type="submission" date="2019-02" db="EMBL/GenBank/DDBJ databases">
        <authorList>
            <person name="Gruber-Vodicka R. H."/>
            <person name="Seah K. B. B."/>
        </authorList>
    </citation>
    <scope>NUCLEOTIDE SEQUENCE</scope>
    <source>
        <strain evidence="3">BECK_DK161</strain>
    </source>
</reference>
<dbReference type="PANTHER" id="PTHR45947:SF3">
    <property type="entry name" value="SULFOQUINOVOSYL TRANSFERASE SQD2"/>
    <property type="match status" value="1"/>
</dbReference>
<dbReference type="Pfam" id="PF00534">
    <property type="entry name" value="Glycos_transf_1"/>
    <property type="match status" value="1"/>
</dbReference>
<feature type="domain" description="Glycosyl transferase family 1" evidence="1">
    <location>
        <begin position="214"/>
        <end position="374"/>
    </location>
</feature>
<accession>A0A450SXB8</accession>
<gene>
    <name evidence="3" type="ORF">BECKDK2373C_GA0170839_106612</name>
</gene>
<dbReference type="InterPro" id="IPR001296">
    <property type="entry name" value="Glyco_trans_1"/>
</dbReference>
<dbReference type="InterPro" id="IPR028098">
    <property type="entry name" value="Glyco_trans_4-like_N"/>
</dbReference>
<sequence>MRIAVISKSDVRGGGASVVAANLAKQYNLLGHSADHINLTETGRLHPYGGAARVISALKQWDGRRGYRDHRGWEIRTLQARRLVSDYDAIHLHDMSTVYSHEMIAWLAKRAKVIWTIHDCSPFTAGCLYPGACTKFHSACAACPQTYSWPIQSSKDRTSELHKRRRAAIESSPIHFTAPSRWMIGEFLKGGYGEDRISFVPNGVDKSIFHPRDREKLRRKYGFDHHQGPIVLFSAAWLHDSRKGPHFAAQICRMIEDINPKLLLVGRYSNEAATIFNGLDVYHAGFIKDDTVRAELFAMADMSLMLSEEENAPLIVLECLASGTPVFGFDVGGIKEMAKLTKAGHLKKYGAADMVAHHIKLIFKQKEIRNMFKECEDAVASYSDIARLYLDQFK</sequence>
<dbReference type="Gene3D" id="3.40.50.2000">
    <property type="entry name" value="Glycogen Phosphorylase B"/>
    <property type="match status" value="2"/>
</dbReference>
<dbReference type="EMBL" id="CAADEY010000066">
    <property type="protein sequence ID" value="VFJ58571.1"/>
    <property type="molecule type" value="Genomic_DNA"/>
</dbReference>
<evidence type="ECO:0000313" key="3">
    <source>
        <dbReference type="EMBL" id="VFJ58571.1"/>
    </source>
</evidence>
<dbReference type="GO" id="GO:0016757">
    <property type="term" value="F:glycosyltransferase activity"/>
    <property type="evidence" value="ECO:0007669"/>
    <property type="project" value="InterPro"/>
</dbReference>
<dbReference type="InterPro" id="IPR050194">
    <property type="entry name" value="Glycosyltransferase_grp1"/>
</dbReference>